<dbReference type="STRING" id="35818.HPU229336_08835"/>
<protein>
    <submittedName>
        <fullName evidence="4">Membrane protein</fullName>
    </submittedName>
</protein>
<evidence type="ECO:0000313" key="4">
    <source>
        <dbReference type="EMBL" id="KPH56095.1"/>
    </source>
</evidence>
<dbReference type="InterPro" id="IPR006665">
    <property type="entry name" value="OmpA-like"/>
</dbReference>
<dbReference type="RefSeq" id="WP_005020962.1">
    <property type="nucleotide sequence ID" value="NZ_CABKNZ010000044.1"/>
</dbReference>
<dbReference type="AlphaFoldDB" id="A0A0N1EDM9"/>
<dbReference type="Proteomes" id="UP000037997">
    <property type="component" value="Unassembled WGS sequence"/>
</dbReference>
<dbReference type="SUPFAM" id="SSF103088">
    <property type="entry name" value="OmpA-like"/>
    <property type="match status" value="1"/>
</dbReference>
<dbReference type="Gene3D" id="3.30.1330.60">
    <property type="entry name" value="OmpA-like domain"/>
    <property type="match status" value="1"/>
</dbReference>
<dbReference type="Pfam" id="PF00691">
    <property type="entry name" value="OmpA"/>
    <property type="match status" value="1"/>
</dbReference>
<reference evidence="4 5" key="1">
    <citation type="submission" date="2014-06" db="EMBL/GenBank/DDBJ databases">
        <title>Helicobacter pullorum isolates in fresh chicken meat - phenotypic and genotypic features.</title>
        <authorList>
            <person name="Borges V."/>
            <person name="Santos A."/>
            <person name="Correia C.B."/>
            <person name="Saraiva M."/>
            <person name="Menard A."/>
            <person name="Vieira L."/>
            <person name="Sampaio D.A."/>
            <person name="Gomes J.P."/>
            <person name="Oleastro M."/>
        </authorList>
    </citation>
    <scope>NUCLEOTIDE SEQUENCE [LARGE SCALE GENOMIC DNA]</scope>
    <source>
        <strain evidence="4 5">229334/12</strain>
    </source>
</reference>
<feature type="domain" description="OmpA-like" evidence="3">
    <location>
        <begin position="104"/>
        <end position="190"/>
    </location>
</feature>
<evidence type="ECO:0000256" key="1">
    <source>
        <dbReference type="SAM" id="Coils"/>
    </source>
</evidence>
<dbReference type="GeneID" id="93196684"/>
<comment type="caution">
    <text evidence="4">The sequence shown here is derived from an EMBL/GenBank/DDBJ whole genome shotgun (WGS) entry which is preliminary data.</text>
</comment>
<evidence type="ECO:0000313" key="5">
    <source>
        <dbReference type="Proteomes" id="UP000037997"/>
    </source>
</evidence>
<evidence type="ECO:0000259" key="3">
    <source>
        <dbReference type="Pfam" id="PF00691"/>
    </source>
</evidence>
<feature type="transmembrane region" description="Helical" evidence="2">
    <location>
        <begin position="12"/>
        <end position="35"/>
    </location>
</feature>
<keyword evidence="2" id="KW-0812">Transmembrane</keyword>
<accession>A0A0N1EDM9</accession>
<keyword evidence="2" id="KW-1133">Transmembrane helix</keyword>
<dbReference type="EMBL" id="JNOC01000017">
    <property type="protein sequence ID" value="KPH56095.1"/>
    <property type="molecule type" value="Genomic_DNA"/>
</dbReference>
<evidence type="ECO:0000256" key="2">
    <source>
        <dbReference type="SAM" id="Phobius"/>
    </source>
</evidence>
<dbReference type="InterPro" id="IPR036737">
    <property type="entry name" value="OmpA-like_sf"/>
</dbReference>
<feature type="coiled-coil region" evidence="1">
    <location>
        <begin position="36"/>
        <end position="70"/>
    </location>
</feature>
<sequence>MTNNLNKGSEWISISDMMAGVMMIFLLIAVVYMVVISKAEKRLATQNAELLELNKQMSDIAKTYKNLQAELYGDLVAEFSGDLEKWNAEIDEDNTVRFREPEILFDQGKKEVKLRFKQILDDFFPRYVNILTQPKYKGDIEEIRIEGHTSTEWQNAKSLEDRYLGNAELSQARALEVLKYCFNNTQIKEDKQWLIGVLRANGLSFAKPLESVELSRRVEFRAITKSNQKILEILDVNKEKQN</sequence>
<dbReference type="PATRIC" id="fig|35818.11.peg.664"/>
<keyword evidence="2" id="KW-0472">Membrane</keyword>
<name>A0A0N1EDM9_9HELI</name>
<proteinExistence type="predicted"/>
<gene>
    <name evidence="4" type="ORF">HPU229334_03365</name>
</gene>
<keyword evidence="1" id="KW-0175">Coiled coil</keyword>
<organism evidence="4 5">
    <name type="scientific">Helicobacter pullorum</name>
    <dbReference type="NCBI Taxonomy" id="35818"/>
    <lineage>
        <taxon>Bacteria</taxon>
        <taxon>Pseudomonadati</taxon>
        <taxon>Campylobacterota</taxon>
        <taxon>Epsilonproteobacteria</taxon>
        <taxon>Campylobacterales</taxon>
        <taxon>Helicobacteraceae</taxon>
        <taxon>Helicobacter</taxon>
    </lineage>
</organism>